<sequence length="71" mass="7380">MEDQSLNLQPQRNAYGAEAVLGVLWKADPGSVWQHSDGDVGGSTAWAHGDSDGVPRKSPTTGGLIGCLGME</sequence>
<keyword evidence="3" id="KW-1185">Reference proteome</keyword>
<dbReference type="Proteomes" id="UP000314294">
    <property type="component" value="Unassembled WGS sequence"/>
</dbReference>
<organism evidence="2 3">
    <name type="scientific">Liparis tanakae</name>
    <name type="common">Tanaka's snailfish</name>
    <dbReference type="NCBI Taxonomy" id="230148"/>
    <lineage>
        <taxon>Eukaryota</taxon>
        <taxon>Metazoa</taxon>
        <taxon>Chordata</taxon>
        <taxon>Craniata</taxon>
        <taxon>Vertebrata</taxon>
        <taxon>Euteleostomi</taxon>
        <taxon>Actinopterygii</taxon>
        <taxon>Neopterygii</taxon>
        <taxon>Teleostei</taxon>
        <taxon>Neoteleostei</taxon>
        <taxon>Acanthomorphata</taxon>
        <taxon>Eupercaria</taxon>
        <taxon>Perciformes</taxon>
        <taxon>Cottioidei</taxon>
        <taxon>Cottales</taxon>
        <taxon>Liparidae</taxon>
        <taxon>Liparis</taxon>
    </lineage>
</organism>
<reference evidence="2 3" key="1">
    <citation type="submission" date="2019-03" db="EMBL/GenBank/DDBJ databases">
        <title>First draft genome of Liparis tanakae, snailfish: a comprehensive survey of snailfish specific genes.</title>
        <authorList>
            <person name="Kim W."/>
            <person name="Song I."/>
            <person name="Jeong J.-H."/>
            <person name="Kim D."/>
            <person name="Kim S."/>
            <person name="Ryu S."/>
            <person name="Song J.Y."/>
            <person name="Lee S.K."/>
        </authorList>
    </citation>
    <scope>NUCLEOTIDE SEQUENCE [LARGE SCALE GENOMIC DNA]</scope>
    <source>
        <tissue evidence="2">Muscle</tissue>
    </source>
</reference>
<gene>
    <name evidence="2" type="ORF">EYF80_061345</name>
</gene>
<evidence type="ECO:0000313" key="2">
    <source>
        <dbReference type="EMBL" id="TNN28506.1"/>
    </source>
</evidence>
<protein>
    <submittedName>
        <fullName evidence="2">Uncharacterized protein</fullName>
    </submittedName>
</protein>
<evidence type="ECO:0000313" key="3">
    <source>
        <dbReference type="Proteomes" id="UP000314294"/>
    </source>
</evidence>
<dbReference type="AlphaFoldDB" id="A0A4Z2EI37"/>
<accession>A0A4Z2EI37</accession>
<dbReference type="EMBL" id="SRLO01006818">
    <property type="protein sequence ID" value="TNN28506.1"/>
    <property type="molecule type" value="Genomic_DNA"/>
</dbReference>
<evidence type="ECO:0000256" key="1">
    <source>
        <dbReference type="SAM" id="MobiDB-lite"/>
    </source>
</evidence>
<feature type="region of interest" description="Disordered" evidence="1">
    <location>
        <begin position="34"/>
        <end position="71"/>
    </location>
</feature>
<comment type="caution">
    <text evidence="2">The sequence shown here is derived from an EMBL/GenBank/DDBJ whole genome shotgun (WGS) entry which is preliminary data.</text>
</comment>
<name>A0A4Z2EI37_9TELE</name>
<proteinExistence type="predicted"/>